<evidence type="ECO:0000259" key="5">
    <source>
        <dbReference type="PROSITE" id="PS51770"/>
    </source>
</evidence>
<dbReference type="PROSITE" id="PS51770">
    <property type="entry name" value="HOTDOG_ACOT"/>
    <property type="match status" value="2"/>
</dbReference>
<keyword evidence="2" id="KW-0677">Repeat</keyword>
<dbReference type="GO" id="GO:0047617">
    <property type="term" value="F:fatty acyl-CoA hydrolase activity"/>
    <property type="evidence" value="ECO:0007669"/>
    <property type="project" value="TreeGrafter"/>
</dbReference>
<feature type="domain" description="HotDog ACOT-type" evidence="5">
    <location>
        <begin position="90"/>
        <end position="212"/>
    </location>
</feature>
<dbReference type="CDD" id="cd03442">
    <property type="entry name" value="BFIT_BACH"/>
    <property type="match status" value="1"/>
</dbReference>
<keyword evidence="3" id="KW-0378">Hydrolase</keyword>
<gene>
    <name evidence="6" type="ORF">QE152_g12997</name>
</gene>
<dbReference type="PANTHER" id="PTHR12655">
    <property type="entry name" value="ACYL-COA THIOESTERASE"/>
    <property type="match status" value="1"/>
</dbReference>
<evidence type="ECO:0000313" key="7">
    <source>
        <dbReference type="Proteomes" id="UP001458880"/>
    </source>
</evidence>
<comment type="caution">
    <text evidence="6">The sequence shown here is derived from an EMBL/GenBank/DDBJ whole genome shotgun (WGS) entry which is preliminary data.</text>
</comment>
<evidence type="ECO:0000256" key="4">
    <source>
        <dbReference type="ARBA" id="ARBA00022946"/>
    </source>
</evidence>
<comment type="similarity">
    <text evidence="1">Belongs to the acyl coenzyme A hydrolase family.</text>
</comment>
<dbReference type="AlphaFoldDB" id="A0AAW1LF25"/>
<dbReference type="InterPro" id="IPR033120">
    <property type="entry name" value="HOTDOG_ACOT"/>
</dbReference>
<dbReference type="EMBL" id="JASPKY010000121">
    <property type="protein sequence ID" value="KAK9732180.1"/>
    <property type="molecule type" value="Genomic_DNA"/>
</dbReference>
<dbReference type="Gene3D" id="3.10.129.10">
    <property type="entry name" value="Hotdog Thioesterase"/>
    <property type="match status" value="2"/>
</dbReference>
<name>A0AAW1LF25_POPJA</name>
<dbReference type="Proteomes" id="UP001458880">
    <property type="component" value="Unassembled WGS sequence"/>
</dbReference>
<protein>
    <recommendedName>
        <fullName evidence="5">HotDog ACOT-type domain-containing protein</fullName>
    </recommendedName>
</protein>
<evidence type="ECO:0000256" key="1">
    <source>
        <dbReference type="ARBA" id="ARBA00010458"/>
    </source>
</evidence>
<accession>A0AAW1LF25</accession>
<evidence type="ECO:0000313" key="6">
    <source>
        <dbReference type="EMBL" id="KAK9732180.1"/>
    </source>
</evidence>
<dbReference type="GO" id="GO:0006637">
    <property type="term" value="P:acyl-CoA metabolic process"/>
    <property type="evidence" value="ECO:0007669"/>
    <property type="project" value="TreeGrafter"/>
</dbReference>
<organism evidence="6 7">
    <name type="scientific">Popillia japonica</name>
    <name type="common">Japanese beetle</name>
    <dbReference type="NCBI Taxonomy" id="7064"/>
    <lineage>
        <taxon>Eukaryota</taxon>
        <taxon>Metazoa</taxon>
        <taxon>Ecdysozoa</taxon>
        <taxon>Arthropoda</taxon>
        <taxon>Hexapoda</taxon>
        <taxon>Insecta</taxon>
        <taxon>Pterygota</taxon>
        <taxon>Neoptera</taxon>
        <taxon>Endopterygota</taxon>
        <taxon>Coleoptera</taxon>
        <taxon>Polyphaga</taxon>
        <taxon>Scarabaeiformia</taxon>
        <taxon>Scarabaeidae</taxon>
        <taxon>Rutelinae</taxon>
        <taxon>Popillia</taxon>
    </lineage>
</organism>
<dbReference type="InterPro" id="IPR029069">
    <property type="entry name" value="HotDog_dom_sf"/>
</dbReference>
<sequence length="493" mass="56265">MSVRSLAIGLNLYRKCVAVPQVRFLSASGAESLTGKYPTIRQLAEELAEVMGVEVGYKAVPKSREHLQALIPQSIKELPPRTMRDSFTVGVIPLGSDSILQEKYVSLTGQVRASRFLEDMDLFAVVVAQKFLLNPRVKPGMHSPYTIVTALVDRIEFTGYTPKLVNDVRISGHVSWVGKSTIEVIVWLDQKPHDEWHRITKAVFLLAARDSINSKAAIVNPIQAETDAEKVILEGGHNRKMHRMNLREVGLMKSIPSFEEQKVVHDLFMRTMNISDISLQKHELPAGCVWMEDCTISNIVHAHPENRNHHYTVFGGFLMQQAAELSHTLGLLFSNHRPVLTSISDINFTKPVKMSSLLKMHAHVVFTQMHYMQITVYAETWDVLSKQTTTTNSFHFTYEVPEVLPEVFPKTYNEAMMYIDGRRHFYNVMLSDDHDEFTFDPITYFETPPNCSAYKRNIDYDVRPNQQSIGLSETKGLFEYETRTLRIYTELLI</sequence>
<feature type="domain" description="HotDog ACOT-type" evidence="5">
    <location>
        <begin position="292"/>
        <end position="404"/>
    </location>
</feature>
<dbReference type="SUPFAM" id="SSF54637">
    <property type="entry name" value="Thioesterase/thiol ester dehydrase-isomerase"/>
    <property type="match status" value="2"/>
</dbReference>
<proteinExistence type="inferred from homology"/>
<evidence type="ECO:0000256" key="2">
    <source>
        <dbReference type="ARBA" id="ARBA00022737"/>
    </source>
</evidence>
<evidence type="ECO:0000256" key="3">
    <source>
        <dbReference type="ARBA" id="ARBA00022801"/>
    </source>
</evidence>
<reference evidence="6 7" key="1">
    <citation type="journal article" date="2024" name="BMC Genomics">
        <title>De novo assembly and annotation of Popillia japonica's genome with initial clues to its potential as an invasive pest.</title>
        <authorList>
            <person name="Cucini C."/>
            <person name="Boschi S."/>
            <person name="Funari R."/>
            <person name="Cardaioli E."/>
            <person name="Iannotti N."/>
            <person name="Marturano G."/>
            <person name="Paoli F."/>
            <person name="Bruttini M."/>
            <person name="Carapelli A."/>
            <person name="Frati F."/>
            <person name="Nardi F."/>
        </authorList>
    </citation>
    <scope>NUCLEOTIDE SEQUENCE [LARGE SCALE GENOMIC DNA]</scope>
    <source>
        <strain evidence="6">DMR45628</strain>
    </source>
</reference>
<dbReference type="PANTHER" id="PTHR12655:SF0">
    <property type="entry name" value="ACYL-COENZYME A THIOESTERASE 9, MITOCHONDRIAL"/>
    <property type="match status" value="1"/>
</dbReference>
<dbReference type="GO" id="GO:0005739">
    <property type="term" value="C:mitochondrion"/>
    <property type="evidence" value="ECO:0007669"/>
    <property type="project" value="TreeGrafter"/>
</dbReference>
<dbReference type="FunFam" id="3.10.129.10:FF:000012">
    <property type="entry name" value="Acyl-coenzyme A thioesterase 9, mitochondrial"/>
    <property type="match status" value="1"/>
</dbReference>
<keyword evidence="7" id="KW-1185">Reference proteome</keyword>
<keyword evidence="4" id="KW-0809">Transit peptide</keyword>